<dbReference type="InterPro" id="IPR036312">
    <property type="entry name" value="Bifun_inhib/LTP/seed_sf"/>
</dbReference>
<feature type="domain" description="Bifunctional inhibitor/plant lipid transfer protein/seed storage helical" evidence="5">
    <location>
        <begin position="43"/>
        <end position="132"/>
    </location>
</feature>
<dbReference type="Proteomes" id="UP000824469">
    <property type="component" value="Unassembled WGS sequence"/>
</dbReference>
<dbReference type="EMBL" id="JAHRHJ020000005">
    <property type="protein sequence ID" value="KAH9315999.1"/>
    <property type="molecule type" value="Genomic_DNA"/>
</dbReference>
<reference evidence="6 7" key="1">
    <citation type="journal article" date="2021" name="Nat. Plants">
        <title>The Taxus genome provides insights into paclitaxel biosynthesis.</title>
        <authorList>
            <person name="Xiong X."/>
            <person name="Gou J."/>
            <person name="Liao Q."/>
            <person name="Li Y."/>
            <person name="Zhou Q."/>
            <person name="Bi G."/>
            <person name="Li C."/>
            <person name="Du R."/>
            <person name="Wang X."/>
            <person name="Sun T."/>
            <person name="Guo L."/>
            <person name="Liang H."/>
            <person name="Lu P."/>
            <person name="Wu Y."/>
            <person name="Zhang Z."/>
            <person name="Ro D.K."/>
            <person name="Shang Y."/>
            <person name="Huang S."/>
            <person name="Yan J."/>
        </authorList>
    </citation>
    <scope>NUCLEOTIDE SEQUENCE [LARGE SCALE GENOMIC DNA]</scope>
    <source>
        <strain evidence="6">Ta-2019</strain>
    </source>
</reference>
<organism evidence="6 7">
    <name type="scientific">Taxus chinensis</name>
    <name type="common">Chinese yew</name>
    <name type="synonym">Taxus wallichiana var. chinensis</name>
    <dbReference type="NCBI Taxonomy" id="29808"/>
    <lineage>
        <taxon>Eukaryota</taxon>
        <taxon>Viridiplantae</taxon>
        <taxon>Streptophyta</taxon>
        <taxon>Embryophyta</taxon>
        <taxon>Tracheophyta</taxon>
        <taxon>Spermatophyta</taxon>
        <taxon>Pinopsida</taxon>
        <taxon>Pinidae</taxon>
        <taxon>Conifers II</taxon>
        <taxon>Cupressales</taxon>
        <taxon>Taxaceae</taxon>
        <taxon>Taxus</taxon>
    </lineage>
</organism>
<evidence type="ECO:0000313" key="7">
    <source>
        <dbReference type="Proteomes" id="UP000824469"/>
    </source>
</evidence>
<evidence type="ECO:0000259" key="5">
    <source>
        <dbReference type="Pfam" id="PF00234"/>
    </source>
</evidence>
<dbReference type="AlphaFoldDB" id="A0AA38G3G7"/>
<gene>
    <name evidence="6" type="ORF">KI387_024626</name>
</gene>
<evidence type="ECO:0000313" key="6">
    <source>
        <dbReference type="EMBL" id="KAH9315999.1"/>
    </source>
</evidence>
<keyword evidence="7" id="KW-1185">Reference proteome</keyword>
<evidence type="ECO:0000256" key="3">
    <source>
        <dbReference type="SAM" id="MobiDB-lite"/>
    </source>
</evidence>
<evidence type="ECO:0000256" key="4">
    <source>
        <dbReference type="SAM" id="SignalP"/>
    </source>
</evidence>
<comment type="caution">
    <text evidence="6">The sequence shown here is derived from an EMBL/GenBank/DDBJ whole genome shotgun (WGS) entry which is preliminary data.</text>
</comment>
<feature type="non-terminal residue" evidence="6">
    <location>
        <position position="132"/>
    </location>
</feature>
<feature type="region of interest" description="Disordered" evidence="3">
    <location>
        <begin position="97"/>
        <end position="132"/>
    </location>
</feature>
<dbReference type="InterPro" id="IPR000617">
    <property type="entry name" value="Napin/2SS/CON"/>
</dbReference>
<sequence length="132" mass="15455">MKKQLVLSLLAVALIIVISSAPFTLADCDESEINQRRQQSCDPRQLYECKDFLRGGRGEEEYEEEEERPSSMCCQGLSRMPQRCRCDAIQQLFDQAQEETYNNRRTAGRQGERERQEQEQLQRARQLPEHCN</sequence>
<dbReference type="PANTHER" id="PTHR35496">
    <property type="entry name" value="2S SEED STORAGE PROTEIN 1-RELATED"/>
    <property type="match status" value="1"/>
</dbReference>
<feature type="compositionally biased region" description="Basic and acidic residues" evidence="3">
    <location>
        <begin position="110"/>
        <end position="132"/>
    </location>
</feature>
<comment type="similarity">
    <text evidence="1">Belongs to the 2S seed storage albumins family.</text>
</comment>
<proteinExistence type="inferred from homology"/>
<dbReference type="Gene3D" id="1.10.110.10">
    <property type="entry name" value="Plant lipid-transfer and hydrophobic proteins"/>
    <property type="match status" value="1"/>
</dbReference>
<evidence type="ECO:0000256" key="2">
    <source>
        <dbReference type="ARBA" id="ARBA00023157"/>
    </source>
</evidence>
<name>A0AA38G3G7_TAXCH</name>
<keyword evidence="2" id="KW-1015">Disulfide bond</keyword>
<dbReference type="PANTHER" id="PTHR35496:SF20">
    <property type="entry name" value="2S SEED STORAGE PROTEIN 1-RELATED"/>
    <property type="match status" value="1"/>
</dbReference>
<keyword evidence="4" id="KW-0732">Signal</keyword>
<evidence type="ECO:0000256" key="1">
    <source>
        <dbReference type="ARBA" id="ARBA00008262"/>
    </source>
</evidence>
<dbReference type="OMA" id="PETCNIR"/>
<dbReference type="InterPro" id="IPR016140">
    <property type="entry name" value="Bifunc_inhib/LTP/seed_store"/>
</dbReference>
<dbReference type="SUPFAM" id="SSF47699">
    <property type="entry name" value="Bifunctional inhibitor/lipid-transfer protein/seed storage 2S albumin"/>
    <property type="match status" value="1"/>
</dbReference>
<protein>
    <recommendedName>
        <fullName evidence="5">Bifunctional inhibitor/plant lipid transfer protein/seed storage helical domain-containing protein</fullName>
    </recommendedName>
</protein>
<feature type="signal peptide" evidence="4">
    <location>
        <begin position="1"/>
        <end position="26"/>
    </location>
</feature>
<feature type="chain" id="PRO_5041298895" description="Bifunctional inhibitor/plant lipid transfer protein/seed storage helical domain-containing protein" evidence="4">
    <location>
        <begin position="27"/>
        <end position="132"/>
    </location>
</feature>
<dbReference type="GO" id="GO:0045735">
    <property type="term" value="F:nutrient reservoir activity"/>
    <property type="evidence" value="ECO:0007669"/>
    <property type="project" value="InterPro"/>
</dbReference>
<accession>A0AA38G3G7</accession>
<dbReference type="Pfam" id="PF00234">
    <property type="entry name" value="Tryp_alpha_amyl"/>
    <property type="match status" value="1"/>
</dbReference>